<dbReference type="PROSITE" id="PS50164">
    <property type="entry name" value="GIY_YIG"/>
    <property type="match status" value="1"/>
</dbReference>
<dbReference type="InterPro" id="IPR035901">
    <property type="entry name" value="GIY-YIG_endonuc_sf"/>
</dbReference>
<feature type="domain" description="Reverse transcriptase" evidence="2">
    <location>
        <begin position="105"/>
        <end position="405"/>
    </location>
</feature>
<dbReference type="PROSITE" id="PS00028">
    <property type="entry name" value="ZINC_FINGER_C2H2_1"/>
    <property type="match status" value="1"/>
</dbReference>
<dbReference type="SUPFAM" id="SSF82771">
    <property type="entry name" value="GIY-YIG endonuclease"/>
    <property type="match status" value="1"/>
</dbReference>
<accession>A0A016WCA3</accession>
<protein>
    <recommendedName>
        <fullName evidence="5">C2H2-type domain-containing protein</fullName>
    </recommendedName>
</protein>
<dbReference type="Proteomes" id="UP000024635">
    <property type="component" value="Unassembled WGS sequence"/>
</dbReference>
<comment type="caution">
    <text evidence="3">The sequence shown here is derived from an EMBL/GenBank/DDBJ whole genome shotgun (WGS) entry which is preliminary data.</text>
</comment>
<dbReference type="EMBL" id="JARK01000476">
    <property type="protein sequence ID" value="EYC36608.1"/>
    <property type="molecule type" value="Genomic_DNA"/>
</dbReference>
<evidence type="ECO:0008006" key="5">
    <source>
        <dbReference type="Google" id="ProtNLM"/>
    </source>
</evidence>
<evidence type="ECO:0000313" key="4">
    <source>
        <dbReference type="Proteomes" id="UP000024635"/>
    </source>
</evidence>
<dbReference type="Pfam" id="PF00078">
    <property type="entry name" value="RVT_1"/>
    <property type="match status" value="1"/>
</dbReference>
<dbReference type="STRING" id="53326.A0A016WCA3"/>
<dbReference type="InterPro" id="IPR058912">
    <property type="entry name" value="HTH_animal"/>
</dbReference>
<dbReference type="InterPro" id="IPR000477">
    <property type="entry name" value="RT_dom"/>
</dbReference>
<reference evidence="4" key="1">
    <citation type="journal article" date="2015" name="Nat. Genet.">
        <title>The genome and transcriptome of the zoonotic hookworm Ancylostoma ceylanicum identify infection-specific gene families.</title>
        <authorList>
            <person name="Schwarz E.M."/>
            <person name="Hu Y."/>
            <person name="Antoshechkin I."/>
            <person name="Miller M.M."/>
            <person name="Sternberg P.W."/>
            <person name="Aroian R.V."/>
        </authorList>
    </citation>
    <scope>NUCLEOTIDE SEQUENCE</scope>
    <source>
        <strain evidence="4">HY135</strain>
    </source>
</reference>
<dbReference type="Pfam" id="PF26215">
    <property type="entry name" value="HTH_animal"/>
    <property type="match status" value="1"/>
</dbReference>
<evidence type="ECO:0000259" key="2">
    <source>
        <dbReference type="PROSITE" id="PS50878"/>
    </source>
</evidence>
<dbReference type="CDD" id="cd10442">
    <property type="entry name" value="GIY-YIG_PLEs"/>
    <property type="match status" value="1"/>
</dbReference>
<dbReference type="AlphaFoldDB" id="A0A016WCA3"/>
<dbReference type="PROSITE" id="PS50878">
    <property type="entry name" value="RT_POL"/>
    <property type="match status" value="1"/>
</dbReference>
<dbReference type="InterPro" id="IPR013087">
    <property type="entry name" value="Znf_C2H2_type"/>
</dbReference>
<dbReference type="PANTHER" id="PTHR21301:SF10">
    <property type="entry name" value="REVERSE TRANSCRIPTASE DOMAIN-CONTAINING PROTEIN"/>
    <property type="match status" value="1"/>
</dbReference>
<organism evidence="3 4">
    <name type="scientific">Ancylostoma ceylanicum</name>
    <dbReference type="NCBI Taxonomy" id="53326"/>
    <lineage>
        <taxon>Eukaryota</taxon>
        <taxon>Metazoa</taxon>
        <taxon>Ecdysozoa</taxon>
        <taxon>Nematoda</taxon>
        <taxon>Chromadorea</taxon>
        <taxon>Rhabditida</taxon>
        <taxon>Rhabditina</taxon>
        <taxon>Rhabditomorpha</taxon>
        <taxon>Strongyloidea</taxon>
        <taxon>Ancylostomatidae</taxon>
        <taxon>Ancylostomatinae</taxon>
        <taxon>Ancylostoma</taxon>
    </lineage>
</organism>
<feature type="domain" description="GIY-YIG" evidence="1">
    <location>
        <begin position="540"/>
        <end position="634"/>
    </location>
</feature>
<dbReference type="PANTHER" id="PTHR21301">
    <property type="entry name" value="REVERSE TRANSCRIPTASE"/>
    <property type="match status" value="1"/>
</dbReference>
<name>A0A016WCA3_9BILA</name>
<dbReference type="InterPro" id="IPR000305">
    <property type="entry name" value="GIY-YIG_endonuc"/>
</dbReference>
<evidence type="ECO:0000259" key="1">
    <source>
        <dbReference type="PROSITE" id="PS50164"/>
    </source>
</evidence>
<proteinExistence type="predicted"/>
<sequence length="646" mass="73826">MRKRENAPPTVPDRITSFVTSTPFPRTSVLTPKPAPSLEPALASLELNIMQAYKRQSKAKSGSNLTERERRGLKKLLCLRKELRYNISDKGGDFVVLTQTLDKKLSREHLSDTTIYERSSSRAFDKVSNNLQNTIRRVLGKILNTRNVKRFIQTYPTIPTYYASVKTHKIPVEVDSQCMDEKGIKVRPIISSCGGPSDRISWFLVKVLSPLLQHVAAHITNVEEFISALNRCELPNSACYASFDAVSLYTNVNNDEAVHAILELLSRHRNEVHTFGLKDDDLRELLVATLACNIFQFDGEFYAQKRGLAMGLRILPLLAIVYLDRIERKSLISGILFYKRYVDDVFVISSSDEELHIMLENLNTCDPNIKFTTELPDENGYLSFLNTKVRINEGRKQFLWHKKAHSKSVLLHSRSAHPIYMKVNMVRNIVVTKKRTCSEESEEVDDSIKRILRDNGYTTSEARSWRPYSVAGGIPLVLPFVNEQCARDVNRIVRSSGLPVKLIFRPPPNLKNLLASSRIYEEKCGRNSCTYCTERKICQLRGTVYMIVCEGCGERYVGETARPLHKRIDEHLRALRNPASYPNSSFSHHRTLRHTREDPPGVRVIVLHRSLRSPLERKLLEALEIKRLAPEINNRDELLDTLTLIT</sequence>
<keyword evidence="4" id="KW-1185">Reference proteome</keyword>
<gene>
    <name evidence="3" type="primary">Acey_s0876.g2816</name>
    <name evidence="3" type="ORF">Y032_0876g2816</name>
</gene>
<evidence type="ECO:0000313" key="3">
    <source>
        <dbReference type="EMBL" id="EYC36608.1"/>
    </source>
</evidence>
<dbReference type="OrthoDB" id="3212410at2759"/>